<name>A0A931GJA5_9ACTN</name>
<keyword evidence="2" id="KW-1185">Reference proteome</keyword>
<sequence>MVNGPGREIAVVATARTAVHESFEGPEAVLVMECVNDLLGRTGLDRRDVDFTIAGSCDYLAGAPFAFVLNLDGVGAWPPVYESHVEMDGAWAFHEAWLRLQCGDVDTALVIGSGRSSPGRPREVLALQTDPYTMAPLGLDPVSLAGLQARALIDAGKATERDLAEVAARARPGSGAGELLRAPYWSAPLRRHDVARPADGAAAVLLAAGDRARRLTGDPVWVRGVDQRIESHHLGLRDLTDSPSARLAAEGAGAHDGPLDVAELMALHSHEEIILRAALGLAGTTVVNPSGGALRSHPAMATGLVRVIEVARRIAAGEAERGLAHASSGPCLQHNLVAVLEGDR</sequence>
<reference evidence="1" key="1">
    <citation type="submission" date="2020-11" db="EMBL/GenBank/DDBJ databases">
        <title>Sequencing the genomes of 1000 actinobacteria strains.</title>
        <authorList>
            <person name="Klenk H.-P."/>
        </authorList>
    </citation>
    <scope>NUCLEOTIDE SEQUENCE</scope>
    <source>
        <strain evidence="1">DSM 43175</strain>
    </source>
</reference>
<dbReference type="AlphaFoldDB" id="A0A931GJA5"/>
<dbReference type="InterPro" id="IPR002155">
    <property type="entry name" value="Thiolase"/>
</dbReference>
<dbReference type="NCBIfam" id="NF005924">
    <property type="entry name" value="PRK07937.1"/>
    <property type="match status" value="1"/>
</dbReference>
<dbReference type="SUPFAM" id="SSF53901">
    <property type="entry name" value="Thiolase-like"/>
    <property type="match status" value="2"/>
</dbReference>
<dbReference type="RefSeq" id="WP_307828907.1">
    <property type="nucleotide sequence ID" value="NZ_BAABES010000022.1"/>
</dbReference>
<dbReference type="InterPro" id="IPR016039">
    <property type="entry name" value="Thiolase-like"/>
</dbReference>
<dbReference type="PANTHER" id="PTHR42870">
    <property type="entry name" value="ACETYL-COA C-ACETYLTRANSFERASE"/>
    <property type="match status" value="1"/>
</dbReference>
<dbReference type="PIRSF" id="PIRSF000429">
    <property type="entry name" value="Ac-CoA_Ac_transf"/>
    <property type="match status" value="1"/>
</dbReference>
<dbReference type="PANTHER" id="PTHR42870:SF1">
    <property type="entry name" value="NON-SPECIFIC LIPID-TRANSFER PROTEIN-LIKE 2"/>
    <property type="match status" value="1"/>
</dbReference>
<protein>
    <submittedName>
        <fullName evidence="1">Acetyl-CoA acetyltransferase</fullName>
    </submittedName>
</protein>
<dbReference type="Gene3D" id="3.40.47.10">
    <property type="match status" value="1"/>
</dbReference>
<accession>A0A931GJA5</accession>
<gene>
    <name evidence="1" type="ORF">IW256_003173</name>
</gene>
<dbReference type="EMBL" id="JADOUA010000001">
    <property type="protein sequence ID" value="MBG6089060.1"/>
    <property type="molecule type" value="Genomic_DNA"/>
</dbReference>
<evidence type="ECO:0000313" key="2">
    <source>
        <dbReference type="Proteomes" id="UP000614047"/>
    </source>
</evidence>
<comment type="caution">
    <text evidence="1">The sequence shown here is derived from an EMBL/GenBank/DDBJ whole genome shotgun (WGS) entry which is preliminary data.</text>
</comment>
<proteinExistence type="predicted"/>
<dbReference type="Proteomes" id="UP000614047">
    <property type="component" value="Unassembled WGS sequence"/>
</dbReference>
<evidence type="ECO:0000313" key="1">
    <source>
        <dbReference type="EMBL" id="MBG6089060.1"/>
    </source>
</evidence>
<dbReference type="GO" id="GO:0016747">
    <property type="term" value="F:acyltransferase activity, transferring groups other than amino-acyl groups"/>
    <property type="evidence" value="ECO:0007669"/>
    <property type="project" value="InterPro"/>
</dbReference>
<organism evidence="1 2">
    <name type="scientific">Actinomadura viridis</name>
    <dbReference type="NCBI Taxonomy" id="58110"/>
    <lineage>
        <taxon>Bacteria</taxon>
        <taxon>Bacillati</taxon>
        <taxon>Actinomycetota</taxon>
        <taxon>Actinomycetes</taxon>
        <taxon>Streptosporangiales</taxon>
        <taxon>Thermomonosporaceae</taxon>
        <taxon>Actinomadura</taxon>
    </lineage>
</organism>